<evidence type="ECO:0000256" key="1">
    <source>
        <dbReference type="SAM" id="MobiDB-lite"/>
    </source>
</evidence>
<comment type="caution">
    <text evidence="3">The sequence shown here is derived from an EMBL/GenBank/DDBJ whole genome shotgun (WGS) entry which is preliminary data.</text>
</comment>
<sequence length="191" mass="21060">MHHLHHAPRRRNAVPSGDISPHHGRCRHHHDEQPPQRRRHGQGRIFGQGGLRLVLLHLIGERPRHGYELIRAIEERTGGAYVPSPGAIYPTLALLEEMGHASSETDESGRKSYRVTPEGEVEMAAQAPLMQALLVRLQPEGAPGRPPQITLAIAHLRMALRARLARGPLPEAEADAVAALLDDAAQRLEQC</sequence>
<evidence type="ECO:0000313" key="3">
    <source>
        <dbReference type="EMBL" id="MFC3126609.1"/>
    </source>
</evidence>
<dbReference type="Pfam" id="PF03551">
    <property type="entry name" value="PadR"/>
    <property type="match status" value="1"/>
</dbReference>
<name>A0ABV7G4Z4_9PROT</name>
<organism evidence="3 4">
    <name type="scientific">Teichococcus globiformis</name>
    <dbReference type="NCBI Taxonomy" id="2307229"/>
    <lineage>
        <taxon>Bacteria</taxon>
        <taxon>Pseudomonadati</taxon>
        <taxon>Pseudomonadota</taxon>
        <taxon>Alphaproteobacteria</taxon>
        <taxon>Acetobacterales</taxon>
        <taxon>Roseomonadaceae</taxon>
        <taxon>Roseomonas</taxon>
    </lineage>
</organism>
<feature type="compositionally biased region" description="Basic residues" evidence="1">
    <location>
        <begin position="1"/>
        <end position="12"/>
    </location>
</feature>
<dbReference type="Proteomes" id="UP001595593">
    <property type="component" value="Unassembled WGS sequence"/>
</dbReference>
<dbReference type="InterPro" id="IPR036390">
    <property type="entry name" value="WH_DNA-bd_sf"/>
</dbReference>
<dbReference type="InterPro" id="IPR036388">
    <property type="entry name" value="WH-like_DNA-bd_sf"/>
</dbReference>
<feature type="region of interest" description="Disordered" evidence="1">
    <location>
        <begin position="1"/>
        <end position="44"/>
    </location>
</feature>
<dbReference type="RefSeq" id="WP_379598044.1">
    <property type="nucleotide sequence ID" value="NZ_JBHRTN010000018.1"/>
</dbReference>
<feature type="domain" description="Transcription regulator PadR N-terminal" evidence="2">
    <location>
        <begin position="55"/>
        <end position="124"/>
    </location>
</feature>
<protein>
    <submittedName>
        <fullName evidence="3">PadR family transcriptional regulator</fullName>
    </submittedName>
</protein>
<reference evidence="4" key="1">
    <citation type="journal article" date="2019" name="Int. J. Syst. Evol. Microbiol.">
        <title>The Global Catalogue of Microorganisms (GCM) 10K type strain sequencing project: providing services to taxonomists for standard genome sequencing and annotation.</title>
        <authorList>
            <consortium name="The Broad Institute Genomics Platform"/>
            <consortium name="The Broad Institute Genome Sequencing Center for Infectious Disease"/>
            <person name="Wu L."/>
            <person name="Ma J."/>
        </authorList>
    </citation>
    <scope>NUCLEOTIDE SEQUENCE [LARGE SCALE GENOMIC DNA]</scope>
    <source>
        <strain evidence="4">KCTC 52094</strain>
    </source>
</reference>
<dbReference type="Gene3D" id="1.10.10.10">
    <property type="entry name" value="Winged helix-like DNA-binding domain superfamily/Winged helix DNA-binding domain"/>
    <property type="match status" value="1"/>
</dbReference>
<dbReference type="SUPFAM" id="SSF46785">
    <property type="entry name" value="Winged helix' DNA-binding domain"/>
    <property type="match status" value="1"/>
</dbReference>
<accession>A0ABV7G4Z4</accession>
<dbReference type="PANTHER" id="PTHR43252:SF7">
    <property type="entry name" value="TRANSCRIPTIONAL REGULATOR YQJI"/>
    <property type="match status" value="1"/>
</dbReference>
<dbReference type="InterPro" id="IPR005149">
    <property type="entry name" value="Tscrpt_reg_PadR_N"/>
</dbReference>
<dbReference type="PANTHER" id="PTHR43252">
    <property type="entry name" value="TRANSCRIPTIONAL REGULATOR YQJI"/>
    <property type="match status" value="1"/>
</dbReference>
<keyword evidence="4" id="KW-1185">Reference proteome</keyword>
<gene>
    <name evidence="3" type="ORF">ACFOD4_16210</name>
</gene>
<evidence type="ECO:0000259" key="2">
    <source>
        <dbReference type="Pfam" id="PF03551"/>
    </source>
</evidence>
<proteinExistence type="predicted"/>
<dbReference type="EMBL" id="JBHRTN010000018">
    <property type="protein sequence ID" value="MFC3126609.1"/>
    <property type="molecule type" value="Genomic_DNA"/>
</dbReference>
<evidence type="ECO:0000313" key="4">
    <source>
        <dbReference type="Proteomes" id="UP001595593"/>
    </source>
</evidence>